<evidence type="ECO:0000313" key="3">
    <source>
        <dbReference type="Proteomes" id="UP000251211"/>
    </source>
</evidence>
<name>A0AB38F609_RHOWR</name>
<evidence type="ECO:0000313" key="2">
    <source>
        <dbReference type="EMBL" id="SPZ34593.1"/>
    </source>
</evidence>
<organism evidence="2 3">
    <name type="scientific">Rhodococcus wratislaviensis</name>
    <name type="common">Tsukamurella wratislaviensis</name>
    <dbReference type="NCBI Taxonomy" id="44752"/>
    <lineage>
        <taxon>Bacteria</taxon>
        <taxon>Bacillati</taxon>
        <taxon>Actinomycetota</taxon>
        <taxon>Actinomycetes</taxon>
        <taxon>Mycobacteriales</taxon>
        <taxon>Nocardiaceae</taxon>
        <taxon>Rhodococcus</taxon>
    </lineage>
</organism>
<dbReference type="InterPro" id="IPR041664">
    <property type="entry name" value="AAA_16"/>
</dbReference>
<dbReference type="Proteomes" id="UP000251211">
    <property type="component" value="Unassembled WGS sequence"/>
</dbReference>
<reference evidence="2 3" key="1">
    <citation type="submission" date="2018-06" db="EMBL/GenBank/DDBJ databases">
        <authorList>
            <consortium name="Pathogen Informatics"/>
            <person name="Doyle S."/>
        </authorList>
    </citation>
    <scope>NUCLEOTIDE SEQUENCE [LARGE SCALE GENOMIC DNA]</scope>
    <source>
        <strain evidence="2 3">NCTC13229</strain>
    </source>
</reference>
<evidence type="ECO:0000259" key="1">
    <source>
        <dbReference type="Pfam" id="PF13191"/>
    </source>
</evidence>
<dbReference type="RefSeq" id="WP_245973247.1">
    <property type="nucleotide sequence ID" value="NZ_QTTP01000001.1"/>
</dbReference>
<protein>
    <submittedName>
        <fullName evidence="2">Predicted ATPase</fullName>
    </submittedName>
</protein>
<dbReference type="AlphaFoldDB" id="A0AB38F609"/>
<dbReference type="EMBL" id="UAUI01000001">
    <property type="protein sequence ID" value="SPZ34593.1"/>
    <property type="molecule type" value="Genomic_DNA"/>
</dbReference>
<accession>A0AB38F609</accession>
<sequence>MEGTAQSSIPLGDVLNSRRRRTIVGRRVERELVRAGLESADPQLSVLFLHGPGGIGKTTLLGEFAEIAAETGASVARLDGRDA</sequence>
<dbReference type="InterPro" id="IPR027417">
    <property type="entry name" value="P-loop_NTPase"/>
</dbReference>
<dbReference type="Gene3D" id="3.40.50.300">
    <property type="entry name" value="P-loop containing nucleotide triphosphate hydrolases"/>
    <property type="match status" value="1"/>
</dbReference>
<dbReference type="SUPFAM" id="SSF52540">
    <property type="entry name" value="P-loop containing nucleoside triphosphate hydrolases"/>
    <property type="match status" value="1"/>
</dbReference>
<comment type="caution">
    <text evidence="2">The sequence shown here is derived from an EMBL/GenBank/DDBJ whole genome shotgun (WGS) entry which is preliminary data.</text>
</comment>
<gene>
    <name evidence="2" type="ORF">NCTC13229_00296</name>
</gene>
<feature type="domain" description="Orc1-like AAA ATPase" evidence="1">
    <location>
        <begin position="23"/>
        <end position="74"/>
    </location>
</feature>
<proteinExistence type="predicted"/>
<dbReference type="Pfam" id="PF13191">
    <property type="entry name" value="AAA_16"/>
    <property type="match status" value="1"/>
</dbReference>